<accession>A0A8H3I346</accession>
<feature type="region of interest" description="Disordered" evidence="1">
    <location>
        <begin position="79"/>
        <end position="175"/>
    </location>
</feature>
<organism evidence="2 3">
    <name type="scientific">Rhizoctonia solani</name>
    <dbReference type="NCBI Taxonomy" id="456999"/>
    <lineage>
        <taxon>Eukaryota</taxon>
        <taxon>Fungi</taxon>
        <taxon>Dikarya</taxon>
        <taxon>Basidiomycota</taxon>
        <taxon>Agaricomycotina</taxon>
        <taxon>Agaricomycetes</taxon>
        <taxon>Cantharellales</taxon>
        <taxon>Ceratobasidiaceae</taxon>
        <taxon>Rhizoctonia</taxon>
    </lineage>
</organism>
<evidence type="ECO:0000313" key="2">
    <source>
        <dbReference type="EMBL" id="CAE7234152.1"/>
    </source>
</evidence>
<dbReference type="EMBL" id="CAJNJQ010006665">
    <property type="protein sequence ID" value="CAE7234152.1"/>
    <property type="molecule type" value="Genomic_DNA"/>
</dbReference>
<comment type="caution">
    <text evidence="2">The sequence shown here is derived from an EMBL/GenBank/DDBJ whole genome shotgun (WGS) entry which is preliminary data.</text>
</comment>
<dbReference type="OrthoDB" id="9988775at2759"/>
<protein>
    <submittedName>
        <fullName evidence="2">Uncharacterized protein</fullName>
    </submittedName>
</protein>
<sequence>NLLPRSVYTPPALPSHIPCTLNQVIGTPSDDDLKAAQGALKSVENWAAGARTFDADLNMRISQHVFDLQFARYMHDLAQGESSGTESPRVPEPVLSMGGIFDANPPVPNAQNEEREPDPAHPPEQFSEPPGDTVLQPVQGMRDTFDANPPVSNVQNEEPESVPAPLPEQVSETPSGIAQLSKVMEETRDATRESKSILENMNRMLMSIKRDQCMIYPMDARRIVQKDPLNRQGVLASECGLPELHFSYNSFRRQYYVTLSDDQIVRYLKFFGAGANYIQEGEEPKLIEGKRDEASNLLAAQAGIS</sequence>
<name>A0A8H3I346_9AGAM</name>
<feature type="compositionally biased region" description="Basic and acidic residues" evidence="1">
    <location>
        <begin position="112"/>
        <end position="121"/>
    </location>
</feature>
<evidence type="ECO:0000313" key="3">
    <source>
        <dbReference type="Proteomes" id="UP000663827"/>
    </source>
</evidence>
<proteinExistence type="predicted"/>
<evidence type="ECO:0000256" key="1">
    <source>
        <dbReference type="SAM" id="MobiDB-lite"/>
    </source>
</evidence>
<dbReference type="Proteomes" id="UP000663827">
    <property type="component" value="Unassembled WGS sequence"/>
</dbReference>
<reference evidence="2" key="1">
    <citation type="submission" date="2021-01" db="EMBL/GenBank/DDBJ databases">
        <authorList>
            <person name="Kaushik A."/>
        </authorList>
    </citation>
    <scope>NUCLEOTIDE SEQUENCE</scope>
    <source>
        <strain evidence="2">AG5</strain>
    </source>
</reference>
<gene>
    <name evidence="2" type="ORF">RDB_LOCUS193166</name>
</gene>
<dbReference type="AlphaFoldDB" id="A0A8H3I346"/>
<feature type="non-terminal residue" evidence="2">
    <location>
        <position position="1"/>
    </location>
</feature>